<feature type="region of interest" description="Disordered" evidence="16">
    <location>
        <begin position="3911"/>
        <end position="4039"/>
    </location>
</feature>
<dbReference type="FunFam" id="2.60.40.2660:FF:000001">
    <property type="entry name" value="Ankyrin-3 isoform 2"/>
    <property type="match status" value="1"/>
</dbReference>
<dbReference type="FunFam" id="1.25.40.20:FF:000001">
    <property type="entry name" value="Ankyrin-2 isoform 2"/>
    <property type="match status" value="1"/>
</dbReference>
<feature type="compositionally biased region" description="Polar residues" evidence="16">
    <location>
        <begin position="1669"/>
        <end position="1684"/>
    </location>
</feature>
<feature type="compositionally biased region" description="Acidic residues" evidence="16">
    <location>
        <begin position="2443"/>
        <end position="2454"/>
    </location>
</feature>
<feature type="compositionally biased region" description="Basic and acidic residues" evidence="16">
    <location>
        <begin position="2639"/>
        <end position="2669"/>
    </location>
</feature>
<feature type="repeat" description="ANK" evidence="15">
    <location>
        <begin position="774"/>
        <end position="806"/>
    </location>
</feature>
<feature type="repeat" description="ANK" evidence="15">
    <location>
        <begin position="642"/>
        <end position="674"/>
    </location>
</feature>
<dbReference type="GO" id="GO:0007165">
    <property type="term" value="P:signal transduction"/>
    <property type="evidence" value="ECO:0007669"/>
    <property type="project" value="InterPro"/>
</dbReference>
<feature type="region of interest" description="Disordered" evidence="16">
    <location>
        <begin position="2443"/>
        <end position="2483"/>
    </location>
</feature>
<gene>
    <name evidence="20" type="primary">LOC114846020</name>
</gene>
<dbReference type="FunFam" id="1.25.40.20:FF:000003">
    <property type="entry name" value="Ankyrin, isoform B"/>
    <property type="match status" value="1"/>
</dbReference>
<keyword evidence="10" id="KW-0206">Cytoskeleton</keyword>
<feature type="compositionally biased region" description="Polar residues" evidence="16">
    <location>
        <begin position="2708"/>
        <end position="2737"/>
    </location>
</feature>
<dbReference type="GO" id="GO:0005764">
    <property type="term" value="C:lysosome"/>
    <property type="evidence" value="ECO:0007669"/>
    <property type="project" value="UniProtKB-SubCell"/>
</dbReference>
<feature type="region of interest" description="Disordered" evidence="16">
    <location>
        <begin position="2528"/>
        <end position="2579"/>
    </location>
</feature>
<dbReference type="FunFam" id="1.25.40.20:FF:000002">
    <property type="entry name" value="Ankyrin-2 isoform 2"/>
    <property type="match status" value="1"/>
</dbReference>
<dbReference type="PANTHER" id="PTHR24123">
    <property type="entry name" value="ANKYRIN REPEAT-CONTAINING"/>
    <property type="match status" value="1"/>
</dbReference>
<feature type="region of interest" description="Disordered" evidence="16">
    <location>
        <begin position="1666"/>
        <end position="1693"/>
    </location>
</feature>
<feature type="compositionally biased region" description="Low complexity" evidence="16">
    <location>
        <begin position="3767"/>
        <end position="3785"/>
    </location>
</feature>
<dbReference type="InterPro" id="IPR011029">
    <property type="entry name" value="DEATH-like_dom_sf"/>
</dbReference>
<feature type="compositionally biased region" description="Basic and acidic residues" evidence="16">
    <location>
        <begin position="3310"/>
        <end position="3320"/>
    </location>
</feature>
<feature type="region of interest" description="Disordered" evidence="16">
    <location>
        <begin position="2901"/>
        <end position="2949"/>
    </location>
</feature>
<feature type="region of interest" description="Disordered" evidence="16">
    <location>
        <begin position="1"/>
        <end position="37"/>
    </location>
</feature>
<dbReference type="GO" id="GO:0045211">
    <property type="term" value="C:postsynaptic membrane"/>
    <property type="evidence" value="ECO:0007669"/>
    <property type="project" value="UniProtKB-SubCell"/>
</dbReference>
<feature type="compositionally biased region" description="Polar residues" evidence="16">
    <location>
        <begin position="2225"/>
        <end position="2234"/>
    </location>
</feature>
<dbReference type="FunFam" id="2.60.220.30:FF:000005">
    <property type="entry name" value="Ankyrin-2 isoform 2"/>
    <property type="match status" value="1"/>
</dbReference>
<dbReference type="PANTHER" id="PTHR24123:SF74">
    <property type="entry name" value="ANKYRIN 3"/>
    <property type="match status" value="1"/>
</dbReference>
<evidence type="ECO:0000256" key="11">
    <source>
        <dbReference type="ARBA" id="ARBA00023228"/>
    </source>
</evidence>
<feature type="region of interest" description="Disordered" evidence="16">
    <location>
        <begin position="1812"/>
        <end position="1840"/>
    </location>
</feature>
<dbReference type="Pfam" id="PF17809">
    <property type="entry name" value="UPA_2"/>
    <property type="match status" value="1"/>
</dbReference>
<evidence type="ECO:0000256" key="10">
    <source>
        <dbReference type="ARBA" id="ARBA00023212"/>
    </source>
</evidence>
<dbReference type="Gene3D" id="1.10.533.10">
    <property type="entry name" value="Death Domain, Fas"/>
    <property type="match status" value="1"/>
</dbReference>
<organism evidence="19 20">
    <name type="scientific">Betta splendens</name>
    <name type="common">Siamese fighting fish</name>
    <dbReference type="NCBI Taxonomy" id="158456"/>
    <lineage>
        <taxon>Eukaryota</taxon>
        <taxon>Metazoa</taxon>
        <taxon>Chordata</taxon>
        <taxon>Craniata</taxon>
        <taxon>Vertebrata</taxon>
        <taxon>Euteleostomi</taxon>
        <taxon>Actinopterygii</taxon>
        <taxon>Neopterygii</taxon>
        <taxon>Teleostei</taxon>
        <taxon>Neoteleostei</taxon>
        <taxon>Acanthomorphata</taxon>
        <taxon>Anabantaria</taxon>
        <taxon>Anabantiformes</taxon>
        <taxon>Anabantoidei</taxon>
        <taxon>Osphronemidae</taxon>
        <taxon>Betta</taxon>
    </lineage>
</organism>
<evidence type="ECO:0000259" key="18">
    <source>
        <dbReference type="PROSITE" id="PS51145"/>
    </source>
</evidence>
<keyword evidence="5" id="KW-0597">Phosphoprotein</keyword>
<evidence type="ECO:0000256" key="8">
    <source>
        <dbReference type="ARBA" id="ARBA00023043"/>
    </source>
</evidence>
<feature type="compositionally biased region" description="Basic and acidic residues" evidence="16">
    <location>
        <begin position="3978"/>
        <end position="3989"/>
    </location>
</feature>
<evidence type="ECO:0000256" key="9">
    <source>
        <dbReference type="ARBA" id="ARBA00023136"/>
    </source>
</evidence>
<feature type="region of interest" description="Disordered" evidence="16">
    <location>
        <begin position="2639"/>
        <end position="2881"/>
    </location>
</feature>
<feature type="compositionally biased region" description="Polar residues" evidence="16">
    <location>
        <begin position="2833"/>
        <end position="2842"/>
    </location>
</feature>
<dbReference type="FunFam" id="2.60.220.30:FF:000001">
    <property type="entry name" value="Ankyrin-3 isoform 2"/>
    <property type="match status" value="1"/>
</dbReference>
<dbReference type="PROSITE" id="PS50297">
    <property type="entry name" value="ANK_REP_REGION"/>
    <property type="match status" value="21"/>
</dbReference>
<dbReference type="FunFam" id="1.10.533.10:FF:000002">
    <property type="entry name" value="Ankyrin-3 isoform 2"/>
    <property type="match status" value="1"/>
</dbReference>
<feature type="compositionally biased region" description="Basic and acidic residues" evidence="16">
    <location>
        <begin position="3440"/>
        <end position="3482"/>
    </location>
</feature>
<evidence type="ECO:0000256" key="14">
    <source>
        <dbReference type="ARBA" id="ARBA00034100"/>
    </source>
</evidence>
<feature type="compositionally biased region" description="Basic and acidic residues" evidence="16">
    <location>
        <begin position="3184"/>
        <end position="3209"/>
    </location>
</feature>
<feature type="region of interest" description="Disordered" evidence="16">
    <location>
        <begin position="4051"/>
        <end position="4125"/>
    </location>
</feature>
<dbReference type="Pfam" id="PF00531">
    <property type="entry name" value="Death"/>
    <property type="match status" value="1"/>
</dbReference>
<dbReference type="SMART" id="SM00248">
    <property type="entry name" value="ANK"/>
    <property type="match status" value="22"/>
</dbReference>
<feature type="compositionally biased region" description="Basic and acidic residues" evidence="16">
    <location>
        <begin position="2203"/>
        <end position="2224"/>
    </location>
</feature>
<feature type="repeat" description="ANK" evidence="15">
    <location>
        <begin position="312"/>
        <end position="344"/>
    </location>
</feature>
<feature type="region of interest" description="Disordered" evidence="16">
    <location>
        <begin position="3087"/>
        <end position="3107"/>
    </location>
</feature>
<dbReference type="InterPro" id="IPR000488">
    <property type="entry name" value="Death_dom"/>
</dbReference>
<feature type="domain" description="ZU5" evidence="18">
    <location>
        <begin position="1211"/>
        <end position="1358"/>
    </location>
</feature>
<dbReference type="PRINTS" id="PR01415">
    <property type="entry name" value="ANKYRIN"/>
</dbReference>
<feature type="compositionally biased region" description="Basic and acidic residues" evidence="16">
    <location>
        <begin position="10"/>
        <end position="28"/>
    </location>
</feature>
<evidence type="ECO:0000256" key="6">
    <source>
        <dbReference type="ARBA" id="ARBA00022737"/>
    </source>
</evidence>
<dbReference type="Gene3D" id="2.60.40.2660">
    <property type="match status" value="1"/>
</dbReference>
<feature type="repeat" description="ANK" evidence="15">
    <location>
        <begin position="143"/>
        <end position="175"/>
    </location>
</feature>
<reference evidence="20" key="1">
    <citation type="submission" date="2025-08" db="UniProtKB">
        <authorList>
            <consortium name="RefSeq"/>
        </authorList>
    </citation>
    <scope>IDENTIFICATION</scope>
</reference>
<evidence type="ECO:0000256" key="5">
    <source>
        <dbReference type="ARBA" id="ARBA00022553"/>
    </source>
</evidence>
<feature type="compositionally biased region" description="Basic and acidic residues" evidence="16">
    <location>
        <begin position="4056"/>
        <end position="4065"/>
    </location>
</feature>
<dbReference type="Pfam" id="PF13637">
    <property type="entry name" value="Ank_4"/>
    <property type="match status" value="2"/>
</dbReference>
<feature type="repeat" description="ANK" evidence="15">
    <location>
        <begin position="708"/>
        <end position="740"/>
    </location>
</feature>
<feature type="compositionally biased region" description="Basic residues" evidence="16">
    <location>
        <begin position="4083"/>
        <end position="4093"/>
    </location>
</feature>
<dbReference type="PROSITE" id="PS50017">
    <property type="entry name" value="DEATH_DOMAIN"/>
    <property type="match status" value="1"/>
</dbReference>
<dbReference type="GO" id="GO:0030315">
    <property type="term" value="C:T-tubule"/>
    <property type="evidence" value="ECO:0007669"/>
    <property type="project" value="UniProtKB-SubCell"/>
</dbReference>
<evidence type="ECO:0000256" key="15">
    <source>
        <dbReference type="PROSITE-ProRule" id="PRU00023"/>
    </source>
</evidence>
<keyword evidence="8 15" id="KW-0040">ANK repeat</keyword>
<feature type="repeat" description="ANK" evidence="15">
    <location>
        <begin position="411"/>
        <end position="443"/>
    </location>
</feature>
<evidence type="ECO:0000256" key="12">
    <source>
        <dbReference type="ARBA" id="ARBA00023257"/>
    </source>
</evidence>
<feature type="repeat" description="ANK" evidence="15">
    <location>
        <begin position="279"/>
        <end position="311"/>
    </location>
</feature>
<feature type="compositionally biased region" description="Low complexity" evidence="16">
    <location>
        <begin position="3339"/>
        <end position="3350"/>
    </location>
</feature>
<dbReference type="GO" id="GO:0072659">
    <property type="term" value="P:protein localization to plasma membrane"/>
    <property type="evidence" value="ECO:0007669"/>
    <property type="project" value="UniProtKB-ARBA"/>
</dbReference>
<feature type="compositionally biased region" description="Polar residues" evidence="16">
    <location>
        <begin position="2463"/>
        <end position="2473"/>
    </location>
</feature>
<feature type="domain" description="ZU5" evidence="18">
    <location>
        <begin position="1021"/>
        <end position="1209"/>
    </location>
</feature>
<feature type="compositionally biased region" description="Basic and acidic residues" evidence="16">
    <location>
        <begin position="2868"/>
        <end position="2881"/>
    </location>
</feature>
<feature type="repeat" description="ANK" evidence="15">
    <location>
        <begin position="741"/>
        <end position="773"/>
    </location>
</feature>
<dbReference type="SMART" id="SM00005">
    <property type="entry name" value="DEATH"/>
    <property type="match status" value="1"/>
</dbReference>
<feature type="compositionally biased region" description="Basic and acidic residues" evidence="16">
    <location>
        <begin position="3954"/>
        <end position="3969"/>
    </location>
</feature>
<dbReference type="InterPro" id="IPR036770">
    <property type="entry name" value="Ankyrin_rpt-contain_sf"/>
</dbReference>
<evidence type="ECO:0000256" key="4">
    <source>
        <dbReference type="ARBA" id="ARBA00022490"/>
    </source>
</evidence>
<feature type="region of interest" description="Disordered" evidence="16">
    <location>
        <begin position="1706"/>
        <end position="1732"/>
    </location>
</feature>
<dbReference type="SUPFAM" id="SSF47986">
    <property type="entry name" value="DEATH domain"/>
    <property type="match status" value="1"/>
</dbReference>
<feature type="compositionally biased region" description="Basic and acidic residues" evidence="16">
    <location>
        <begin position="2809"/>
        <end position="2827"/>
    </location>
</feature>
<feature type="repeat" description="ANK" evidence="15">
    <location>
        <begin position="110"/>
        <end position="142"/>
    </location>
</feature>
<dbReference type="InterPro" id="IPR000906">
    <property type="entry name" value="ZU5_dom"/>
</dbReference>
<feature type="repeat" description="ANK" evidence="15">
    <location>
        <begin position="246"/>
        <end position="278"/>
    </location>
</feature>
<keyword evidence="9" id="KW-0472">Membrane</keyword>
<keyword evidence="11" id="KW-0458">Lysosome</keyword>
<feature type="compositionally biased region" description="Low complexity" evidence="16">
    <location>
        <begin position="1819"/>
        <end position="1840"/>
    </location>
</feature>
<feature type="domain" description="Death" evidence="17">
    <location>
        <begin position="3613"/>
        <end position="3697"/>
    </location>
</feature>
<feature type="compositionally biased region" description="Low complexity" evidence="16">
    <location>
        <begin position="2738"/>
        <end position="2752"/>
    </location>
</feature>
<feature type="region of interest" description="Disordered" evidence="16">
    <location>
        <begin position="1778"/>
        <end position="1797"/>
    </location>
</feature>
<dbReference type="InterPro" id="IPR002110">
    <property type="entry name" value="Ankyrin_rpt"/>
</dbReference>
<dbReference type="Pfam" id="PF00023">
    <property type="entry name" value="Ank"/>
    <property type="match status" value="3"/>
</dbReference>
<evidence type="ECO:0000313" key="19">
    <source>
        <dbReference type="Proteomes" id="UP000515150"/>
    </source>
</evidence>
<feature type="repeat" description="ANK" evidence="15">
    <location>
        <begin position="543"/>
        <end position="575"/>
    </location>
</feature>
<feature type="repeat" description="ANK" evidence="15">
    <location>
        <begin position="378"/>
        <end position="410"/>
    </location>
</feature>
<keyword evidence="3" id="KW-1003">Cell membrane</keyword>
<name>A0A9W2XE77_BETSP</name>
<evidence type="ECO:0000256" key="7">
    <source>
        <dbReference type="ARBA" id="ARBA00023018"/>
    </source>
</evidence>
<dbReference type="InterPro" id="IPR040745">
    <property type="entry name" value="Ankyrin_UPA"/>
</dbReference>
<feature type="region of interest" description="Disordered" evidence="16">
    <location>
        <begin position="3428"/>
        <end position="3482"/>
    </location>
</feature>
<dbReference type="GeneID" id="114846020"/>
<evidence type="ECO:0000256" key="3">
    <source>
        <dbReference type="ARBA" id="ARBA00022475"/>
    </source>
</evidence>
<dbReference type="Pfam" id="PF12796">
    <property type="entry name" value="Ank_2"/>
    <property type="match status" value="6"/>
</dbReference>
<feature type="compositionally biased region" description="Polar residues" evidence="16">
    <location>
        <begin position="2671"/>
        <end position="2681"/>
    </location>
</feature>
<keyword evidence="7" id="KW-0770">Synapse</keyword>
<keyword evidence="4" id="KW-0963">Cytoplasm</keyword>
<dbReference type="PROSITE" id="PS51145">
    <property type="entry name" value="ZU5"/>
    <property type="match status" value="2"/>
</dbReference>
<feature type="region of interest" description="Disordered" evidence="16">
    <location>
        <begin position="3535"/>
        <end position="3576"/>
    </location>
</feature>
<accession>A0A9W2XE77</accession>
<dbReference type="SUPFAM" id="SSF48403">
    <property type="entry name" value="Ankyrin repeat"/>
    <property type="match status" value="2"/>
</dbReference>
<feature type="repeat" description="ANK" evidence="15">
    <location>
        <begin position="576"/>
        <end position="608"/>
    </location>
</feature>
<feature type="compositionally biased region" description="Acidic residues" evidence="16">
    <location>
        <begin position="3385"/>
        <end position="3399"/>
    </location>
</feature>
<feature type="region of interest" description="Disordered" evidence="16">
    <location>
        <begin position="2146"/>
        <end position="2248"/>
    </location>
</feature>
<evidence type="ECO:0000259" key="17">
    <source>
        <dbReference type="PROSITE" id="PS50017"/>
    </source>
</evidence>
<dbReference type="InterPro" id="IPR051165">
    <property type="entry name" value="Multifunctional_ANK_Repeat"/>
</dbReference>
<keyword evidence="19" id="KW-1185">Reference proteome</keyword>
<dbReference type="FunFam" id="2.60.220.30:FF:000009">
    <property type="entry name" value="Ankyrin 2, isoform G"/>
    <property type="match status" value="1"/>
</dbReference>
<comment type="subcellular location">
    <subcellularLocation>
        <location evidence="13">Cell membrane</location>
        <location evidence="13">Sarcolemma</location>
        <location evidence="13">T-tubule</location>
    </subcellularLocation>
    <subcellularLocation>
        <location evidence="1">Cytoplasm</location>
        <location evidence="1">Cytoskeleton</location>
    </subcellularLocation>
    <subcellularLocation>
        <location evidence="2">Lysosome</location>
    </subcellularLocation>
    <subcellularLocation>
        <location evidence="14">Postsynaptic cell membrane</location>
    </subcellularLocation>
</comment>
<feature type="repeat" description="ANK" evidence="15">
    <location>
        <begin position="477"/>
        <end position="509"/>
    </location>
</feature>
<feature type="region of interest" description="Disordered" evidence="16">
    <location>
        <begin position="3843"/>
        <end position="3867"/>
    </location>
</feature>
<dbReference type="GO" id="GO:0005856">
    <property type="term" value="C:cytoskeleton"/>
    <property type="evidence" value="ECO:0007669"/>
    <property type="project" value="UniProtKB-SubCell"/>
</dbReference>
<dbReference type="RefSeq" id="XP_055360027.1">
    <property type="nucleotide sequence ID" value="XM_055504052.1"/>
</dbReference>
<feature type="repeat" description="ANK" evidence="15">
    <location>
        <begin position="76"/>
        <end position="108"/>
    </location>
</feature>
<dbReference type="Pfam" id="PF00791">
    <property type="entry name" value="ZU5"/>
    <property type="match status" value="2"/>
</dbReference>
<feature type="repeat" description="ANK" evidence="15">
    <location>
        <begin position="444"/>
        <end position="476"/>
    </location>
</feature>
<feature type="compositionally biased region" description="Basic and acidic residues" evidence="16">
    <location>
        <begin position="2687"/>
        <end position="2702"/>
    </location>
</feature>
<evidence type="ECO:0000313" key="20">
    <source>
        <dbReference type="RefSeq" id="XP_055360027.1"/>
    </source>
</evidence>
<keyword evidence="6" id="KW-0677">Repeat</keyword>
<feature type="compositionally biased region" description="Low complexity" evidence="16">
    <location>
        <begin position="3547"/>
        <end position="3566"/>
    </location>
</feature>
<protein>
    <submittedName>
        <fullName evidence="20">Ankyrin-3-like isoform X12</fullName>
    </submittedName>
</protein>
<feature type="repeat" description="ANK" evidence="15">
    <location>
        <begin position="510"/>
        <end position="542"/>
    </location>
</feature>
<feature type="repeat" description="ANK" evidence="15">
    <location>
        <begin position="176"/>
        <end position="199"/>
    </location>
</feature>
<feature type="region of interest" description="Disordered" evidence="16">
    <location>
        <begin position="3758"/>
        <end position="3798"/>
    </location>
</feature>
<feature type="compositionally biased region" description="Basic and acidic residues" evidence="16">
    <location>
        <begin position="2555"/>
        <end position="2568"/>
    </location>
</feature>
<feature type="compositionally biased region" description="Basic and acidic residues" evidence="16">
    <location>
        <begin position="2916"/>
        <end position="2934"/>
    </location>
</feature>
<feature type="repeat" description="ANK" evidence="15">
    <location>
        <begin position="609"/>
        <end position="641"/>
    </location>
</feature>
<feature type="region of interest" description="Disordered" evidence="16">
    <location>
        <begin position="3184"/>
        <end position="3399"/>
    </location>
</feature>
<evidence type="ECO:0000256" key="2">
    <source>
        <dbReference type="ARBA" id="ARBA00004371"/>
    </source>
</evidence>
<evidence type="ECO:0000256" key="16">
    <source>
        <dbReference type="SAM" id="MobiDB-lite"/>
    </source>
</evidence>
<dbReference type="Gene3D" id="2.60.220.30">
    <property type="match status" value="3"/>
</dbReference>
<sequence length="4125" mass="451552">MAHAASQLKKKADENLAAEEEKEREKEKKRARKRSREVKKKTDVNACYLRAARAGNLEKALDYLKNGVDINICNQNGLNALHLASKEGHVEVVAELIKQGANVDAATKQKGNTALHIASLAGQTDVVKELVTHGANVNAQSQNGFTPLYMAAQENHLEVVQFLLDHGSSQSIATEDGFTPLAVALQQGHDQVVSLLLENDTKGKVRLPALHIAARKDDTKAAALLLQSDHNADVESKMMVNRTTESGFTPLHIASHYGNINVATLLLNRGAAVDFKARNDITPLHVASKRGNSNMVRLLVERGAKIDARTKDGLTPLHCGARSGHEQVVEMLLDRGAPILSKTKNGLSPLHMATQGDHLNCVQLLLHHEVPVDDVTNDYLTALHVAAHCGHYKVAKVIVDKKANPNAKALNGFTPLHIACKKNRVKVMELLLKHGASIQAVTESGLTPIHVAAFMGHENIVHQLINHGASPNTSNVRGETALHMAARAGQSNVVRYLVQNGARVDAKAKDDQTPLHISSRLGKQDIVQQLLASGADPDAVTSTGYTPLHLAAREGHRDVAAALLDQGAHLGITTKKGFTPLHVAAKYGKMEVANLLLQKNAAPDASGKSGLTPLHVAAHYDNQKVALLLLNQGASPHAAAKNGYTPLHIAAKKNQMEITTTLLEYGASTNAVTRQGITPLHLAAQEGNVDVVTLLLARDAPINPGNKSGLTPLHLAAQEDKVNVAEVLVNQGATVDPETKLGYTPLHVACHYGNIKMVNFLLKNQAKVNVKTKNGYTPLHQAAQQGHTHIINLLLHHGASPNELTANGNSALSIARRLGYISVVDTLKVVTEETLITQTVTEKHRMNVPETMNEVLDMSDDEVFKANVPEMITEDYLSDVDEGDDAMTGDTDKYLAPQDLRELGDDSLPQEGYMGFSVGARSQSLRSFSSDRSNTLNRSSFTRDSMMIEEILAPNKEMMLCKEKSFIVEQHNKHLNVAKDFDSDSLRRYSWNADALDNVNLVSSPIHSGFSSPLPQYDSRFLVSFMVDARGGSMRGSRHNGMRIIIPPRKCTAPTRITCRLAKRHKLASPPPMVEGEGLASRLVEVGPAGAQFLGKLHLPRKLPALNEGESLVSPVLQLGPRGTRFVGPVIVEIPHFGSMRGQERELILLRSENGETWKEHLYDCKTDDLNQLLNGMDEELDTPEELERKRICRIVTKDFPQYFAVVSRIRQETNHMGPEGGTLYSQSVPLVQASFPEGALTKKIKVGLQAQPVPDETVKKILGNRATFSPIVTVEPRRRKFHKPITMTIPVPPLSGEGLTNGYKGDCTPCLRLLCSITGGTSPAQWEDITGTTPLTFVNDCVSFTTNVSARFWLADCHQIPETVGLATQLYRELICVPYMAKFVVFAKMNDPVESSLRCFCMTDDKVDKTLEQQENFEEVARSKDIEVLEGRPIFLDCYGNLTPLTKAGQQLVLNFYAFKENRLPFCVKVRDPSQEPCGRLTFLKESKTTKGLPQTAVCNLNITLPAVKKEMESDAEDETEKPERRHTFASLALRKRYSYLAEPAPKTAVERSATTRTLPAGYPHKPVFPTRPYPPWSTAPITVPGQTRPVRVGGSLTSTDSSAGITAPSPMKSTWPLPSPSPACPATIKATQGAPALSSPVKSVSNIVSSSPIRSHRMPSPIKTVVHQGQHQGSASLVSSGSPCKPATDPASIKSLASPYISRTSPLHSVPNGSVPERTSTSVTAPASPKAPYNMYNANLPFKTSLGFTLGTESGSPNLSSVKSLSSLSSIKTSIDSTLSSRGGRSSLSSLSSTGQTTIASSELSMMNGSISPVKYPSSSSTPSSPSSRLLSERSSSLQERIQATTQAATSGVSAAINEAIDSYSVSGYGTLKSLSSSRRSATTSSAYGSLRSVVAPSSSTVSSNTMTVPVYSLVNVIPDTPIKPGPGSLKMALPDSPRASTSLSSSLSSCVTASKINSQMKSPPFITPPIIRASAASNQEILKDVAEMKEDLIRMTAILQTDTQTAAKTVQTSLTGTPKESKLDDEEPFSLVEKVKEDLVKVSKILQKDLTSEKKAVAAKEDTSEEDWEEFSKDEIEEAQRNTLSDSYPTFDENALLLKHHSMSSKDLELAKVVDFLTNDIGANSLSKLAEMKCRYEEEVKWEGEEKQKRVLKPSMSIQENKLKMPPPVSGMLRSPSEKDLSKLVESYQGPDTILESPEDLSHEQDKSPLSDSGFETRSEKTPSAPQSAESTGPKPLFTDSPIPPCVSTTRTEVVHFRSYEQPDEPCEPLLMEEAASAFPSLEPDTASTSSSQALQLKMPEEDMMNKSLCLKEETHITTTTRMVYHKPQLTDGAEMLEDAMSVRDIMKAFQSGRDPSKEFAGLFEHKASQDSIKGDELTPRFLDRDTKSKPKVERIIEVHIEKGHSTAEPTEVIIRESKKHPDLYVYKGDRGFKELTEYDEAQQEEEELLTAEESLPSYLETSRVNTPVSQEEDSRPSSAQLIADDSYKALKLLSQHSIEYCDDELSEIRGESYRFAEKMLLSEKLDTSPVSHSDTEKVVSEETFSQQQSSPKREFVSKSSKDGSPKSSKFLHRDEPSQFDKVTVLHYSTEQGSPKHAVWMRFTEDKHDRGRDKLLYEDRVDQTVKEAEEKLSEVSQFFRDKTEKLNDELQSPEKKPVRRESKEPRSWPSSACSSPEKTQQKSKAGEERLNKSKLREPSVGKMFGSTTTTERKTSSLPSTPQKSISSEISNAKIKQQAKSSESEPSSPAHVKSTSKVSAVRMKFESEARKQAQSSPTKIPPPVQPKPSIKKLQESKLPVYQFLDGKTSKVSETLKEECPKKDTEVECSATDGTKNSLRTSKVPKPTGGRLPNVTVPETLLQRQTSETDKAANKGIDLHSVEEIIKGQKDHDTTTLLEKDKEAKNSQQVTKSELASKEVLAEVSKKDSEDPPNKNLRKKTESQIPVRTLSSTLDNDLTKKLAITKPSHIPTLSKSKLQTSIETIKTKTDETLSFEILDNAPKDSNFNLTSPIEILEKVITSPTAVTTKENFKGIKTLPVYVGVQVGRQAEREAKGALYAVKQKSNSALSPISPDDDTLEQVSFIDSSGKSPITPETPSSEEVSYDLTSRTPDPFLGFLPGQPSPIMEVSEDSEEDQGKILTLKESLSENSNVHTTRADFANANNQESVTNDNQQEVTNTFSHHESTANDRLDQITRQEPQETSKDKGIAYIEFPPPPPLDSSSEISDPERKGSCASSETETEMMEVNLQEEHDKHLLIEPIIRIQPPSPVLPGTDDSQSNPDEAEEEEESIFQPIPCKKFTFNSPEEDEKKKEKEKVSKSKKHDKNGNNKEPHGVTNGSNGSNGSKGSNGKGEDYEYEQNGNDQSITDCSIATTAEFSHDTDATEIDSLDGYELQDEDDGLCEQADLRLFGLSDSRRDVWATDTFRSNDRSFPQTKLEVIEEEKAPEECQKETCKKDTTTNGEKPDVKSQEQKPSDKEGFSDTYFSYKLEEEFNSPFKTVATKGLEFDPWPSKVGEEDVIDVGGAQGCNGEPKPFGLAVDDQSQATTPDTTPARTPTDDSTPTSEPNPFPFHEGKMFEMTRSGAIDMSKRDMVEERLQFFQIGPQSPCERTDLRIAIVADHLGLSWTELARELDFSVEEINFIRVENPNSLTAQSFMFLKKWVHRDGKNATTDALTAVLTKINRLDIVTLLEGPIFDYGNISGTRCFADDNAVFPDQSDGYDNIELELQTPTGLTYVPPTPLRSDDFFSEGDASIGSPKAALARPSDLSLTQTTSTSSSDPLTVAPGPGSSTLAPTLAGAEDTTLVSYAGPDNDRRAVEKSGKEAKELKAGQEAVLQKIQREDEALDVSRGNGKEEEEEDEMTQERLQSLLDDLKLEGGLEDEEMTEERVNAILEQVRQAEKVVCSLPGWRSDTSGAIGGSPVPGHEPGAEEGSPDSLADSLEQQNGGQTDAAREGKEKEAKRKGSQEDSSTAGPSKEREQGGDRSQHKVQGNVEESGSDEETVTTRVYRRRVVLKGEEAKNIPGESVTEEQFTDEDGNLVTRKVIRKVVRRVVNSDERRESEGESVAGAASPAKAAAGGKGKRRGKRSRQGPKAERPREEAQGERAEPGDGANKRQGKKSQS</sequence>
<feature type="repeat" description="ANK" evidence="15">
    <location>
        <begin position="675"/>
        <end position="707"/>
    </location>
</feature>
<dbReference type="Gene3D" id="1.25.40.20">
    <property type="entry name" value="Ankyrin repeat-containing domain"/>
    <property type="match status" value="3"/>
</dbReference>
<evidence type="ECO:0000256" key="1">
    <source>
        <dbReference type="ARBA" id="ARBA00004245"/>
    </source>
</evidence>
<feature type="compositionally biased region" description="Polar residues" evidence="16">
    <location>
        <begin position="3361"/>
        <end position="3378"/>
    </location>
</feature>
<feature type="compositionally biased region" description="Basic and acidic residues" evidence="16">
    <location>
        <begin position="4095"/>
        <end position="4111"/>
    </location>
</feature>
<proteinExistence type="predicted"/>
<feature type="region of interest" description="Disordered" evidence="16">
    <location>
        <begin position="1599"/>
        <end position="1621"/>
    </location>
</feature>
<keyword evidence="12" id="KW-0628">Postsynaptic cell membrane</keyword>
<dbReference type="SMART" id="SM00218">
    <property type="entry name" value="ZU5"/>
    <property type="match status" value="1"/>
</dbReference>
<feature type="compositionally biased region" description="Low complexity" evidence="16">
    <location>
        <begin position="4070"/>
        <end position="4080"/>
    </location>
</feature>
<evidence type="ECO:0000256" key="13">
    <source>
        <dbReference type="ARBA" id="ARBA00024012"/>
    </source>
</evidence>
<dbReference type="Proteomes" id="UP000515150">
    <property type="component" value="Chromosome 19"/>
</dbReference>
<feature type="compositionally biased region" description="Acidic residues" evidence="16">
    <location>
        <begin position="4030"/>
        <end position="4039"/>
    </location>
</feature>
<feature type="repeat" description="ANK" evidence="15">
    <location>
        <begin position="345"/>
        <end position="377"/>
    </location>
</feature>
<dbReference type="PROSITE" id="PS50088">
    <property type="entry name" value="ANK_REPEAT"/>
    <property type="match status" value="21"/>
</dbReference>